<keyword evidence="6" id="KW-0732">Signal</keyword>
<keyword evidence="8 10" id="KW-0653">Protein transport</keyword>
<keyword evidence="7 10" id="KW-0574">Periplasm</keyword>
<dbReference type="InterPro" id="IPR004564">
    <property type="entry name" value="OM_lipoprot_carrier_LolA-like"/>
</dbReference>
<evidence type="ECO:0000313" key="11">
    <source>
        <dbReference type="EMBL" id="TDR22420.1"/>
    </source>
</evidence>
<dbReference type="PANTHER" id="PTHR35869">
    <property type="entry name" value="OUTER-MEMBRANE LIPOPROTEIN CARRIER PROTEIN"/>
    <property type="match status" value="1"/>
</dbReference>
<dbReference type="AlphaFoldDB" id="A0A4R6XVJ0"/>
<evidence type="ECO:0000256" key="4">
    <source>
        <dbReference type="ARBA" id="ARBA00014035"/>
    </source>
</evidence>
<evidence type="ECO:0000256" key="7">
    <source>
        <dbReference type="ARBA" id="ARBA00022764"/>
    </source>
</evidence>
<dbReference type="OrthoDB" id="9787361at2"/>
<evidence type="ECO:0000256" key="2">
    <source>
        <dbReference type="ARBA" id="ARBA00007615"/>
    </source>
</evidence>
<evidence type="ECO:0000256" key="9">
    <source>
        <dbReference type="ARBA" id="ARBA00023186"/>
    </source>
</evidence>
<comment type="function">
    <text evidence="10">Participates in the translocation of lipoproteins from the inner membrane to the outer membrane. Only forms a complex with a lipoprotein if the residue after the N-terminal Cys is not an aspartate (The Asp acts as a targeting signal to indicate that the lipoprotein should stay in the inner membrane).</text>
</comment>
<accession>A0A4R6XVJ0</accession>
<dbReference type="NCBIfam" id="TIGR00547">
    <property type="entry name" value="lolA"/>
    <property type="match status" value="1"/>
</dbReference>
<dbReference type="Proteomes" id="UP000295724">
    <property type="component" value="Unassembled WGS sequence"/>
</dbReference>
<organism evidence="11 12">
    <name type="scientific">Marinicella litoralis</name>
    <dbReference type="NCBI Taxonomy" id="644220"/>
    <lineage>
        <taxon>Bacteria</taxon>
        <taxon>Pseudomonadati</taxon>
        <taxon>Pseudomonadota</taxon>
        <taxon>Gammaproteobacteria</taxon>
        <taxon>Lysobacterales</taxon>
        <taxon>Marinicellaceae</taxon>
        <taxon>Marinicella</taxon>
    </lineage>
</organism>
<dbReference type="EMBL" id="SNZB01000002">
    <property type="protein sequence ID" value="TDR22420.1"/>
    <property type="molecule type" value="Genomic_DNA"/>
</dbReference>
<evidence type="ECO:0000256" key="10">
    <source>
        <dbReference type="HAMAP-Rule" id="MF_00240"/>
    </source>
</evidence>
<dbReference type="Gene3D" id="2.50.20.10">
    <property type="entry name" value="Lipoprotein localisation LolA/LolB/LppX"/>
    <property type="match status" value="1"/>
</dbReference>
<evidence type="ECO:0000256" key="8">
    <source>
        <dbReference type="ARBA" id="ARBA00022927"/>
    </source>
</evidence>
<dbReference type="HAMAP" id="MF_00240">
    <property type="entry name" value="LolA"/>
    <property type="match status" value="1"/>
</dbReference>
<dbReference type="InterPro" id="IPR029046">
    <property type="entry name" value="LolA/LolB/LppX"/>
</dbReference>
<dbReference type="GO" id="GO:0030288">
    <property type="term" value="C:outer membrane-bounded periplasmic space"/>
    <property type="evidence" value="ECO:0007669"/>
    <property type="project" value="TreeGrafter"/>
</dbReference>
<name>A0A4R6XVJ0_9GAMM</name>
<dbReference type="InterPro" id="IPR018323">
    <property type="entry name" value="OM_lipoprot_carrier_LolA_Pbac"/>
</dbReference>
<sequence length="247" mass="28259">MNQLNYLAQVQLDWLKCHFNLKLMMKILIPVLLLFVASLPLSAVADTSAEEVTQPPLVAGAKDPMVVLAAVRADLSTLKAEFTQYELTQSNKKVDINSGTVWMATPSQFRWQYVDPIEQLIVADGSQVWVYDEDLEQVTVKQQNNNLNPIYVIINDELSQQHYDIRYVTTDKQIDWISLTPREESEDVKYVWLAVENNAISTIKVFNTYDQIMVFEFAQIEKNPDLDQQLFQFTPPEGVDVIQAIGE</sequence>
<keyword evidence="5 10" id="KW-0813">Transport</keyword>
<evidence type="ECO:0000256" key="3">
    <source>
        <dbReference type="ARBA" id="ARBA00011245"/>
    </source>
</evidence>
<gene>
    <name evidence="10" type="primary">lolA</name>
    <name evidence="11" type="ORF">C8D91_0909</name>
</gene>
<keyword evidence="11" id="KW-0449">Lipoprotein</keyword>
<dbReference type="GO" id="GO:0044874">
    <property type="term" value="P:lipoprotein localization to outer membrane"/>
    <property type="evidence" value="ECO:0007669"/>
    <property type="project" value="UniProtKB-UniRule"/>
</dbReference>
<dbReference type="CDD" id="cd16325">
    <property type="entry name" value="LolA"/>
    <property type="match status" value="1"/>
</dbReference>
<reference evidence="11 12" key="1">
    <citation type="submission" date="2019-03" db="EMBL/GenBank/DDBJ databases">
        <title>Genomic Encyclopedia of Type Strains, Phase IV (KMG-IV): sequencing the most valuable type-strain genomes for metagenomic binning, comparative biology and taxonomic classification.</title>
        <authorList>
            <person name="Goeker M."/>
        </authorList>
    </citation>
    <scope>NUCLEOTIDE SEQUENCE [LARGE SCALE GENOMIC DNA]</scope>
    <source>
        <strain evidence="11 12">DSM 25488</strain>
    </source>
</reference>
<keyword evidence="9 10" id="KW-0143">Chaperone</keyword>
<dbReference type="Pfam" id="PF03548">
    <property type="entry name" value="LolA"/>
    <property type="match status" value="1"/>
</dbReference>
<proteinExistence type="inferred from homology"/>
<comment type="subcellular location">
    <subcellularLocation>
        <location evidence="1 10">Periplasm</location>
    </subcellularLocation>
</comment>
<evidence type="ECO:0000256" key="6">
    <source>
        <dbReference type="ARBA" id="ARBA00022729"/>
    </source>
</evidence>
<comment type="subunit">
    <text evidence="3 10">Monomer.</text>
</comment>
<evidence type="ECO:0000313" key="12">
    <source>
        <dbReference type="Proteomes" id="UP000295724"/>
    </source>
</evidence>
<protein>
    <recommendedName>
        <fullName evidence="4 10">Outer-membrane lipoprotein carrier protein</fullName>
    </recommendedName>
</protein>
<evidence type="ECO:0000256" key="5">
    <source>
        <dbReference type="ARBA" id="ARBA00022448"/>
    </source>
</evidence>
<dbReference type="SUPFAM" id="SSF89392">
    <property type="entry name" value="Prokaryotic lipoproteins and lipoprotein localization factors"/>
    <property type="match status" value="1"/>
</dbReference>
<comment type="caution">
    <text evidence="11">The sequence shown here is derived from an EMBL/GenBank/DDBJ whole genome shotgun (WGS) entry which is preliminary data.</text>
</comment>
<keyword evidence="12" id="KW-1185">Reference proteome</keyword>
<dbReference type="PANTHER" id="PTHR35869:SF1">
    <property type="entry name" value="OUTER-MEMBRANE LIPOPROTEIN CARRIER PROTEIN"/>
    <property type="match status" value="1"/>
</dbReference>
<evidence type="ECO:0000256" key="1">
    <source>
        <dbReference type="ARBA" id="ARBA00004418"/>
    </source>
</evidence>
<dbReference type="GO" id="GO:0042953">
    <property type="term" value="P:lipoprotein transport"/>
    <property type="evidence" value="ECO:0007669"/>
    <property type="project" value="InterPro"/>
</dbReference>
<comment type="similarity">
    <text evidence="2 10">Belongs to the LolA family.</text>
</comment>